<name>A0AAE0ZZ49_9GAST</name>
<reference evidence="2" key="1">
    <citation type="journal article" date="2023" name="G3 (Bethesda)">
        <title>A reference genome for the long-term kleptoplast-retaining sea slug Elysia crispata morphotype clarki.</title>
        <authorList>
            <person name="Eastman K.E."/>
            <person name="Pendleton A.L."/>
            <person name="Shaikh M.A."/>
            <person name="Suttiyut T."/>
            <person name="Ogas R."/>
            <person name="Tomko P."/>
            <person name="Gavelis G."/>
            <person name="Widhalm J.R."/>
            <person name="Wisecaver J.H."/>
        </authorList>
    </citation>
    <scope>NUCLEOTIDE SEQUENCE</scope>
    <source>
        <strain evidence="2">ECLA1</strain>
    </source>
</reference>
<comment type="caution">
    <text evidence="2">The sequence shown here is derived from an EMBL/GenBank/DDBJ whole genome shotgun (WGS) entry which is preliminary data.</text>
</comment>
<protein>
    <submittedName>
        <fullName evidence="2">Uncharacterized protein</fullName>
    </submittedName>
</protein>
<organism evidence="2 3">
    <name type="scientific">Elysia crispata</name>
    <name type="common">lettuce slug</name>
    <dbReference type="NCBI Taxonomy" id="231223"/>
    <lineage>
        <taxon>Eukaryota</taxon>
        <taxon>Metazoa</taxon>
        <taxon>Spiralia</taxon>
        <taxon>Lophotrochozoa</taxon>
        <taxon>Mollusca</taxon>
        <taxon>Gastropoda</taxon>
        <taxon>Heterobranchia</taxon>
        <taxon>Euthyneura</taxon>
        <taxon>Panpulmonata</taxon>
        <taxon>Sacoglossa</taxon>
        <taxon>Placobranchoidea</taxon>
        <taxon>Plakobranchidae</taxon>
        <taxon>Elysia</taxon>
    </lineage>
</organism>
<accession>A0AAE0ZZ49</accession>
<feature type="region of interest" description="Disordered" evidence="1">
    <location>
        <begin position="116"/>
        <end position="139"/>
    </location>
</feature>
<dbReference type="AlphaFoldDB" id="A0AAE0ZZ49"/>
<keyword evidence="3" id="KW-1185">Reference proteome</keyword>
<sequence length="139" mass="15062">MASRLQVTESPAPDLMDSADRLVGHIDHGETDHAGKSVKAHGLFTQFPSSLTPEAPACCANYELQAPDLPEAQPLEAPEFNLKLLDNALSTFVNSWWSGLALTDCVEWTCVPVTPPAGRQPREARGIQCQSGTGEDYRN</sequence>
<evidence type="ECO:0000256" key="1">
    <source>
        <dbReference type="SAM" id="MobiDB-lite"/>
    </source>
</evidence>
<gene>
    <name evidence="2" type="ORF">RRG08_060147</name>
</gene>
<dbReference type="Proteomes" id="UP001283361">
    <property type="component" value="Unassembled WGS sequence"/>
</dbReference>
<proteinExistence type="predicted"/>
<dbReference type="EMBL" id="JAWDGP010002984">
    <property type="protein sequence ID" value="KAK3778220.1"/>
    <property type="molecule type" value="Genomic_DNA"/>
</dbReference>
<evidence type="ECO:0000313" key="2">
    <source>
        <dbReference type="EMBL" id="KAK3778220.1"/>
    </source>
</evidence>
<evidence type="ECO:0000313" key="3">
    <source>
        <dbReference type="Proteomes" id="UP001283361"/>
    </source>
</evidence>